<gene>
    <name evidence="2" type="ORF">SAMN05444920_10483</name>
</gene>
<evidence type="ECO:0000313" key="3">
    <source>
        <dbReference type="Proteomes" id="UP000236732"/>
    </source>
</evidence>
<feature type="transmembrane region" description="Helical" evidence="1">
    <location>
        <begin position="121"/>
        <end position="141"/>
    </location>
</feature>
<keyword evidence="1" id="KW-0812">Transmembrane</keyword>
<dbReference type="RefSeq" id="WP_103956661.1">
    <property type="nucleotide sequence ID" value="NZ_FNVT01000004.1"/>
</dbReference>
<keyword evidence="3" id="KW-1185">Reference proteome</keyword>
<organism evidence="2 3">
    <name type="scientific">Nonomuraea solani</name>
    <dbReference type="NCBI Taxonomy" id="1144553"/>
    <lineage>
        <taxon>Bacteria</taxon>
        <taxon>Bacillati</taxon>
        <taxon>Actinomycetota</taxon>
        <taxon>Actinomycetes</taxon>
        <taxon>Streptosporangiales</taxon>
        <taxon>Streptosporangiaceae</taxon>
        <taxon>Nonomuraea</taxon>
    </lineage>
</organism>
<protein>
    <submittedName>
        <fullName evidence="2">Uncharacterized protein</fullName>
    </submittedName>
</protein>
<dbReference type="AlphaFoldDB" id="A0A1H6CKC7"/>
<feature type="transmembrane region" description="Helical" evidence="1">
    <location>
        <begin position="153"/>
        <end position="174"/>
    </location>
</feature>
<keyword evidence="1" id="KW-1133">Transmembrane helix</keyword>
<name>A0A1H6CKC7_9ACTN</name>
<feature type="transmembrane region" description="Helical" evidence="1">
    <location>
        <begin position="205"/>
        <end position="224"/>
    </location>
</feature>
<keyword evidence="1" id="KW-0472">Membrane</keyword>
<dbReference type="OrthoDB" id="4339140at2"/>
<dbReference type="EMBL" id="FNVT01000004">
    <property type="protein sequence ID" value="SEG73461.1"/>
    <property type="molecule type" value="Genomic_DNA"/>
</dbReference>
<feature type="transmembrane region" description="Helical" evidence="1">
    <location>
        <begin position="93"/>
        <end position="115"/>
    </location>
</feature>
<feature type="transmembrane region" description="Helical" evidence="1">
    <location>
        <begin position="362"/>
        <end position="383"/>
    </location>
</feature>
<feature type="transmembrane region" description="Helical" evidence="1">
    <location>
        <begin position="416"/>
        <end position="437"/>
    </location>
</feature>
<feature type="transmembrane region" description="Helical" evidence="1">
    <location>
        <begin position="180"/>
        <end position="200"/>
    </location>
</feature>
<feature type="transmembrane region" description="Helical" evidence="1">
    <location>
        <begin position="443"/>
        <end position="465"/>
    </location>
</feature>
<sequence>MTALASGGEPLSMDDLIRPMGTGIFRAVEPLQVAAMLESQGLNDKIAREKYGHDDVFSLAEAAYTHISTMTAPRPPAGTVLRRARPLAQMLHGLLYGLPAALLPAASGLVGTQWLMPGLVLTTGIGWVLGSAAAQTAYSLAGRGFPRSAGRTLRTGLLLGVLAAMLMAGVIALVRNGPVALVALCVMQMAFQLASGILLFYRREIWLGVIMMPAVVAGIAYMGIGDSWVGLLAVCVGVVCIAGIVGAALLLTLAAGAHDAHDDHDALAAEPPLRTLVRPDVRALLPSLLYATLTAVFLLQAEARYVLDRTDIAVAGAGLVLGMGVLEYRAHTFEDETRAAIREVVYPVDFTRRSRWLLAKGMLICLGTLATLTALPLAFLHFTHTLTEASVAMAAAHVTVGGAYFLAFLLANQAKVVHLCLAQGAALAVHPLGRFVLPDHSALADVLLFLAAALLFFLVLLTLMSRSLRDVKQYR</sequence>
<evidence type="ECO:0000313" key="2">
    <source>
        <dbReference type="EMBL" id="SEG73461.1"/>
    </source>
</evidence>
<feature type="transmembrane region" description="Helical" evidence="1">
    <location>
        <begin position="230"/>
        <end position="251"/>
    </location>
</feature>
<proteinExistence type="predicted"/>
<feature type="transmembrane region" description="Helical" evidence="1">
    <location>
        <begin position="389"/>
        <end position="409"/>
    </location>
</feature>
<dbReference type="Proteomes" id="UP000236732">
    <property type="component" value="Unassembled WGS sequence"/>
</dbReference>
<evidence type="ECO:0000256" key="1">
    <source>
        <dbReference type="SAM" id="Phobius"/>
    </source>
</evidence>
<accession>A0A1H6CKC7</accession>
<reference evidence="2 3" key="1">
    <citation type="submission" date="2016-10" db="EMBL/GenBank/DDBJ databases">
        <authorList>
            <person name="de Groot N.N."/>
        </authorList>
    </citation>
    <scope>NUCLEOTIDE SEQUENCE [LARGE SCALE GENOMIC DNA]</scope>
    <source>
        <strain evidence="2 3">CGMCC 4.7037</strain>
    </source>
</reference>